<evidence type="ECO:0000256" key="2">
    <source>
        <dbReference type="ARBA" id="ARBA00004496"/>
    </source>
</evidence>
<dbReference type="PANTHER" id="PTHR46837">
    <property type="entry name" value="PROTEIN MLN51 HOMOLOG"/>
    <property type="match status" value="1"/>
</dbReference>
<dbReference type="Pfam" id="PF09405">
    <property type="entry name" value="Btz"/>
    <property type="match status" value="1"/>
</dbReference>
<sequence>MADPPASDAQPEQPAAAAPAPAAADADAAPVEKPPAAPLTPEPDAAAGADGADEVEEDEEYVSDPDDAPLPTMRRREASDDEGSEDGRPRARIGPDQDDDGQGAPEAYDDEVDEEGEEYYDEEEEEMGEGFEEYEGRAPPPMEDGGGGGKESLGEDGVAGEEGLAEGEVKGEGEEKEQEPFAVPTSGAFYMHDDRFQEENRGRRRRMFGGRKLWDAKDDQAWVHDRFEEMNLQDDRYEDQRMSRGRFRGRGGRGKARGGGRGFPRGGKNRNYHEDSNTQNRPPKVVRGRGPRRYEAVARNSREVVGSQRKQAARFREPAPNTAAARDSGQVSHSQPEAAPPKKNVISSSLNSASPPFYPSGASNQDFPVAAQRRDIQAGGSNKVLPSSMKMDDNSKLQSGPMVRGRTTMDYGGRDRFHADGPVRSSPGRAPTASLNSGFASSVNPGQSSIVRASGGNSNIGISSNNQPTSSHHQMPRISTQTQSHAPVMHPKSGQVQNQSAARIPTQPLNQRNSNSSPAAQHLPVKSTESGENGSYSSQNNSKTPSAVAKANNQETGMGSFMYGGAQVIGAAGLSQGDQNFPGTPALLPVMQFGGQHPGGLGVPTVGMALPGYVAQQQMGMGNNEMAWYSYYVFSNLLVFLLCLQNIICVLLECFHFNALRLDNTNGVFDTSQLLNSVSLFVKLPLLAGAAGAFGGSYPPYIALDPSFYSRSSGQTSSSVPSREPSANRGSKSPPRNDIGNEELDQRQNKPRRYSEMNFSQ</sequence>
<feature type="compositionally biased region" description="Low complexity" evidence="13">
    <location>
        <begin position="454"/>
        <end position="466"/>
    </location>
</feature>
<keyword evidence="14" id="KW-0812">Transmembrane</keyword>
<keyword evidence="4" id="KW-0813">Transport</keyword>
<dbReference type="PANTHER" id="PTHR46837:SF5">
    <property type="entry name" value="PROTEIN MLN51 HOMOLOG"/>
    <property type="match status" value="1"/>
</dbReference>
<feature type="domain" description="Btz" evidence="15">
    <location>
        <begin position="139"/>
        <end position="254"/>
    </location>
</feature>
<organism evidence="16 17">
    <name type="scientific">Dichanthelium oligosanthes</name>
    <dbReference type="NCBI Taxonomy" id="888268"/>
    <lineage>
        <taxon>Eukaryota</taxon>
        <taxon>Viridiplantae</taxon>
        <taxon>Streptophyta</taxon>
        <taxon>Embryophyta</taxon>
        <taxon>Tracheophyta</taxon>
        <taxon>Spermatophyta</taxon>
        <taxon>Magnoliopsida</taxon>
        <taxon>Liliopsida</taxon>
        <taxon>Poales</taxon>
        <taxon>Poaceae</taxon>
        <taxon>PACMAD clade</taxon>
        <taxon>Panicoideae</taxon>
        <taxon>Panicodae</taxon>
        <taxon>Paniceae</taxon>
        <taxon>Dichantheliinae</taxon>
        <taxon>Dichanthelium</taxon>
    </lineage>
</organism>
<dbReference type="GO" id="GO:0006397">
    <property type="term" value="P:mRNA processing"/>
    <property type="evidence" value="ECO:0007669"/>
    <property type="project" value="UniProtKB-KW"/>
</dbReference>
<dbReference type="GO" id="GO:0008380">
    <property type="term" value="P:RNA splicing"/>
    <property type="evidence" value="ECO:0007669"/>
    <property type="project" value="UniProtKB-KW"/>
</dbReference>
<dbReference type="STRING" id="888268.A0A1E5WCY8"/>
<feature type="compositionally biased region" description="Basic residues" evidence="13">
    <location>
        <begin position="243"/>
        <end position="258"/>
    </location>
</feature>
<accession>A0A1E5WCY8</accession>
<feature type="compositionally biased region" description="Polar residues" evidence="13">
    <location>
        <begin position="711"/>
        <end position="721"/>
    </location>
</feature>
<keyword evidence="8" id="KW-0810">Translation regulation</keyword>
<evidence type="ECO:0000256" key="8">
    <source>
        <dbReference type="ARBA" id="ARBA00022845"/>
    </source>
</evidence>
<dbReference type="InterPro" id="IPR018545">
    <property type="entry name" value="Btz_dom"/>
</dbReference>
<keyword evidence="14" id="KW-0472">Membrane</keyword>
<evidence type="ECO:0000256" key="6">
    <source>
        <dbReference type="ARBA" id="ARBA00022664"/>
    </source>
</evidence>
<keyword evidence="10" id="KW-0866">Nonsense-mediated mRNA decay</keyword>
<evidence type="ECO:0000313" key="16">
    <source>
        <dbReference type="EMBL" id="OEL35231.1"/>
    </source>
</evidence>
<feature type="compositionally biased region" description="Basic and acidic residues" evidence="13">
    <location>
        <begin position="191"/>
        <end position="201"/>
    </location>
</feature>
<evidence type="ECO:0000256" key="7">
    <source>
        <dbReference type="ARBA" id="ARBA00022816"/>
    </source>
</evidence>
<feature type="compositionally biased region" description="Basic and acidic residues" evidence="13">
    <location>
        <begin position="292"/>
        <end position="302"/>
    </location>
</feature>
<dbReference type="AlphaFoldDB" id="A0A1E5WCY8"/>
<evidence type="ECO:0000313" key="17">
    <source>
        <dbReference type="Proteomes" id="UP000095767"/>
    </source>
</evidence>
<feature type="transmembrane region" description="Helical" evidence="14">
    <location>
        <begin position="628"/>
        <end position="652"/>
    </location>
</feature>
<feature type="compositionally biased region" description="Basic and acidic residues" evidence="13">
    <location>
        <begin position="85"/>
        <end position="95"/>
    </location>
</feature>
<keyword evidence="14" id="KW-1133">Transmembrane helix</keyword>
<name>A0A1E5WCY8_9POAL</name>
<feature type="compositionally biased region" description="Basic and acidic residues" evidence="13">
    <location>
        <begin position="412"/>
        <end position="421"/>
    </location>
</feature>
<evidence type="ECO:0000259" key="15">
    <source>
        <dbReference type="SMART" id="SM01044"/>
    </source>
</evidence>
<keyword evidence="7" id="KW-0509">mRNA transport</keyword>
<feature type="region of interest" description="Disordered" evidence="13">
    <location>
        <begin position="231"/>
        <end position="550"/>
    </location>
</feature>
<feature type="compositionally biased region" description="Acidic residues" evidence="13">
    <location>
        <begin position="51"/>
        <end position="67"/>
    </location>
</feature>
<feature type="compositionally biased region" description="Basic and acidic residues" evidence="13">
    <location>
        <begin position="231"/>
        <end position="242"/>
    </location>
</feature>
<dbReference type="GO" id="GO:0000184">
    <property type="term" value="P:nuclear-transcribed mRNA catabolic process, nonsense-mediated decay"/>
    <property type="evidence" value="ECO:0007669"/>
    <property type="project" value="UniProtKB-KW"/>
</dbReference>
<dbReference type="InterPro" id="IPR044796">
    <property type="entry name" value="MLN51_plant"/>
</dbReference>
<feature type="compositionally biased region" description="Polar residues" evidence="13">
    <location>
        <begin position="467"/>
        <end position="485"/>
    </location>
</feature>
<feature type="region of interest" description="Disordered" evidence="13">
    <location>
        <begin position="711"/>
        <end position="761"/>
    </location>
</feature>
<proteinExistence type="inferred from homology"/>
<keyword evidence="6" id="KW-0507">mRNA processing</keyword>
<keyword evidence="5" id="KW-0963">Cytoplasm</keyword>
<evidence type="ECO:0000256" key="4">
    <source>
        <dbReference type="ARBA" id="ARBA00022448"/>
    </source>
</evidence>
<dbReference type="Proteomes" id="UP000095767">
    <property type="component" value="Unassembled WGS sequence"/>
</dbReference>
<protein>
    <recommendedName>
        <fullName evidence="15">Btz domain-containing protein</fullName>
    </recommendedName>
</protein>
<evidence type="ECO:0000256" key="13">
    <source>
        <dbReference type="SAM" id="MobiDB-lite"/>
    </source>
</evidence>
<evidence type="ECO:0000256" key="14">
    <source>
        <dbReference type="SAM" id="Phobius"/>
    </source>
</evidence>
<comment type="caution">
    <text evidence="16">The sequence shown here is derived from an EMBL/GenBank/DDBJ whole genome shotgun (WGS) entry which is preliminary data.</text>
</comment>
<keyword evidence="11" id="KW-0508">mRNA splicing</keyword>
<evidence type="ECO:0000256" key="1">
    <source>
        <dbReference type="ARBA" id="ARBA00004123"/>
    </source>
</evidence>
<comment type="similarity">
    <text evidence="3">Belongs to the CASC3 family.</text>
</comment>
<dbReference type="GO" id="GO:0005737">
    <property type="term" value="C:cytoplasm"/>
    <property type="evidence" value="ECO:0007669"/>
    <property type="project" value="UniProtKB-SubCell"/>
</dbReference>
<comment type="subcellular location">
    <subcellularLocation>
        <location evidence="2">Cytoplasm</location>
    </subcellularLocation>
    <subcellularLocation>
        <location evidence="1">Nucleus</location>
    </subcellularLocation>
</comment>
<dbReference type="GO" id="GO:0003729">
    <property type="term" value="F:mRNA binding"/>
    <property type="evidence" value="ECO:0007669"/>
    <property type="project" value="InterPro"/>
</dbReference>
<dbReference type="GO" id="GO:0035145">
    <property type="term" value="C:exon-exon junction complex"/>
    <property type="evidence" value="ECO:0007669"/>
    <property type="project" value="InterPro"/>
</dbReference>
<reference evidence="16 17" key="1">
    <citation type="submission" date="2016-09" db="EMBL/GenBank/DDBJ databases">
        <title>The draft genome of Dichanthelium oligosanthes: A C3 panicoid grass species.</title>
        <authorList>
            <person name="Studer A.J."/>
            <person name="Schnable J.C."/>
            <person name="Brutnell T.P."/>
        </authorList>
    </citation>
    <scope>NUCLEOTIDE SEQUENCE [LARGE SCALE GENOMIC DNA]</scope>
    <source>
        <strain evidence="17">cv. Kellogg 1175</strain>
        <tissue evidence="16">Leaf</tissue>
    </source>
</reference>
<evidence type="ECO:0000256" key="12">
    <source>
        <dbReference type="ARBA" id="ARBA00023242"/>
    </source>
</evidence>
<dbReference type="EMBL" id="LWDX02012896">
    <property type="protein sequence ID" value="OEL35231.1"/>
    <property type="molecule type" value="Genomic_DNA"/>
</dbReference>
<dbReference type="GO" id="GO:0051028">
    <property type="term" value="P:mRNA transport"/>
    <property type="evidence" value="ECO:0007669"/>
    <property type="project" value="UniProtKB-KW"/>
</dbReference>
<evidence type="ECO:0000256" key="10">
    <source>
        <dbReference type="ARBA" id="ARBA00023161"/>
    </source>
</evidence>
<feature type="compositionally biased region" description="Acidic residues" evidence="13">
    <location>
        <begin position="96"/>
        <end position="133"/>
    </location>
</feature>
<dbReference type="GO" id="GO:0006417">
    <property type="term" value="P:regulation of translation"/>
    <property type="evidence" value="ECO:0007669"/>
    <property type="project" value="UniProtKB-KW"/>
</dbReference>
<evidence type="ECO:0000256" key="11">
    <source>
        <dbReference type="ARBA" id="ARBA00023187"/>
    </source>
</evidence>
<feature type="compositionally biased region" description="Low complexity" evidence="13">
    <location>
        <begin position="1"/>
        <end position="31"/>
    </location>
</feature>
<keyword evidence="9" id="KW-0694">RNA-binding</keyword>
<feature type="region of interest" description="Disordered" evidence="13">
    <location>
        <begin position="1"/>
        <end position="209"/>
    </location>
</feature>
<keyword evidence="17" id="KW-1185">Reference proteome</keyword>
<feature type="compositionally biased region" description="Polar residues" evidence="13">
    <location>
        <begin position="345"/>
        <end position="354"/>
    </location>
</feature>
<dbReference type="OrthoDB" id="660348at2759"/>
<gene>
    <name evidence="16" type="ORF">BAE44_0003748</name>
</gene>
<feature type="compositionally biased region" description="Polar residues" evidence="13">
    <location>
        <begin position="527"/>
        <end position="550"/>
    </location>
</feature>
<feature type="compositionally biased region" description="Polar residues" evidence="13">
    <location>
        <begin position="494"/>
        <end position="519"/>
    </location>
</feature>
<evidence type="ECO:0000256" key="5">
    <source>
        <dbReference type="ARBA" id="ARBA00022490"/>
    </source>
</evidence>
<feature type="compositionally biased region" description="Polar residues" evidence="13">
    <location>
        <begin position="433"/>
        <end position="451"/>
    </location>
</feature>
<evidence type="ECO:0000256" key="9">
    <source>
        <dbReference type="ARBA" id="ARBA00022884"/>
    </source>
</evidence>
<keyword evidence="12" id="KW-0539">Nucleus</keyword>
<dbReference type="SMART" id="SM01044">
    <property type="entry name" value="Btz"/>
    <property type="match status" value="1"/>
</dbReference>
<feature type="compositionally biased region" description="Pro residues" evidence="13">
    <location>
        <begin position="32"/>
        <end position="41"/>
    </location>
</feature>
<evidence type="ECO:0000256" key="3">
    <source>
        <dbReference type="ARBA" id="ARBA00009548"/>
    </source>
</evidence>